<organism evidence="2 3">
    <name type="scientific">Rhizocola hellebori</name>
    <dbReference type="NCBI Taxonomy" id="1392758"/>
    <lineage>
        <taxon>Bacteria</taxon>
        <taxon>Bacillati</taxon>
        <taxon>Actinomycetota</taxon>
        <taxon>Actinomycetes</taxon>
        <taxon>Micromonosporales</taxon>
        <taxon>Micromonosporaceae</taxon>
        <taxon>Rhizocola</taxon>
    </lineage>
</organism>
<sequence>MRHADWSRPARRRLGRLCVAVTAALLTVIAVSTPAAAATVVTQTTWGSINREDVTAVAAAPDGGFYLTGATTILGAGEELFLVKIAADGSLAWQRSWKATPNGIYEANDVTVASDGSVYVTGVFAPNGTQAGDVLLLKFSANGALIWQRIWDSGNTETGEAVAVASDGSIYVSGGANSLHELSPLILLRFAPDGTLVWQRTWANVASGDALAISPNGNIHVAGVAPRPDGTFHWDMVLLTVTPQGTLLWQRDLAAGDVADARGGLTVAPDGSIYVAGGLQAIQSQTAINDTLITKFSPTGSLTWVAAYGGNNDDFPGGVVVLPNGTLLVGGVSQSPFVGGPSFAYLLRVDTKGKGIGCNSVDGSGLDEGEDVALAANQTVVLGATTTSRLPFTLGSCPQQTRNLNSRITTTTNQLVGGTGVVADPNGTVSTPGGTAPGPGGFDAALIRVTIP</sequence>
<reference evidence="2" key="1">
    <citation type="submission" date="2021-01" db="EMBL/GenBank/DDBJ databases">
        <title>Whole genome shotgun sequence of Rhizocola hellebori NBRC 109834.</title>
        <authorList>
            <person name="Komaki H."/>
            <person name="Tamura T."/>
        </authorList>
    </citation>
    <scope>NUCLEOTIDE SEQUENCE</scope>
    <source>
        <strain evidence="2">NBRC 109834</strain>
    </source>
</reference>
<proteinExistence type="predicted"/>
<dbReference type="Gene3D" id="2.80.10.50">
    <property type="match status" value="2"/>
</dbReference>
<dbReference type="SUPFAM" id="SSF101898">
    <property type="entry name" value="NHL repeat"/>
    <property type="match status" value="1"/>
</dbReference>
<dbReference type="Proteomes" id="UP000612899">
    <property type="component" value="Unassembled WGS sequence"/>
</dbReference>
<dbReference type="PANTHER" id="PTHR42754">
    <property type="entry name" value="ENDOGLUCANASE"/>
    <property type="match status" value="1"/>
</dbReference>
<keyword evidence="1" id="KW-0732">Signal</keyword>
<dbReference type="PROSITE" id="PS51318">
    <property type="entry name" value="TAT"/>
    <property type="match status" value="1"/>
</dbReference>
<accession>A0A8J3QCK8</accession>
<evidence type="ECO:0000256" key="1">
    <source>
        <dbReference type="SAM" id="SignalP"/>
    </source>
</evidence>
<dbReference type="RefSeq" id="WP_203910992.1">
    <property type="nucleotide sequence ID" value="NZ_BONY01000034.1"/>
</dbReference>
<dbReference type="EMBL" id="BONY01000034">
    <property type="protein sequence ID" value="GIH07190.1"/>
    <property type="molecule type" value="Genomic_DNA"/>
</dbReference>
<gene>
    <name evidence="2" type="ORF">Rhe02_52570</name>
</gene>
<feature type="chain" id="PRO_5035281359" description="Bulb-type lectin domain-containing protein" evidence="1">
    <location>
        <begin position="38"/>
        <end position="452"/>
    </location>
</feature>
<feature type="signal peptide" evidence="1">
    <location>
        <begin position="1"/>
        <end position="37"/>
    </location>
</feature>
<comment type="caution">
    <text evidence="2">The sequence shown here is derived from an EMBL/GenBank/DDBJ whole genome shotgun (WGS) entry which is preliminary data.</text>
</comment>
<protein>
    <recommendedName>
        <fullName evidence="4">Bulb-type lectin domain-containing protein</fullName>
    </recommendedName>
</protein>
<name>A0A8J3QCK8_9ACTN</name>
<evidence type="ECO:0008006" key="4">
    <source>
        <dbReference type="Google" id="ProtNLM"/>
    </source>
</evidence>
<dbReference type="AlphaFoldDB" id="A0A8J3QCK8"/>
<dbReference type="PANTHER" id="PTHR42754:SF1">
    <property type="entry name" value="LIPOPROTEIN"/>
    <property type="match status" value="1"/>
</dbReference>
<evidence type="ECO:0000313" key="3">
    <source>
        <dbReference type="Proteomes" id="UP000612899"/>
    </source>
</evidence>
<keyword evidence="3" id="KW-1185">Reference proteome</keyword>
<dbReference type="InterPro" id="IPR006311">
    <property type="entry name" value="TAT_signal"/>
</dbReference>
<evidence type="ECO:0000313" key="2">
    <source>
        <dbReference type="EMBL" id="GIH07190.1"/>
    </source>
</evidence>